<dbReference type="OrthoDB" id="9781616at2"/>
<dbReference type="Pfam" id="PF06245">
    <property type="entry name" value="DUF1015"/>
    <property type="match status" value="1"/>
</dbReference>
<dbReference type="PANTHER" id="PTHR36454">
    <property type="entry name" value="LMO2823 PROTEIN"/>
    <property type="match status" value="1"/>
</dbReference>
<keyword evidence="2" id="KW-1185">Reference proteome</keyword>
<proteinExistence type="predicted"/>
<reference key="2">
    <citation type="submission" date="2011-04" db="EMBL/GenBank/DDBJ databases">
        <title>Complete sequence of chromosome of Haliscomenobacter hydrossis DSM 1100.</title>
        <authorList>
            <consortium name="US DOE Joint Genome Institute (JGI-PGF)"/>
            <person name="Lucas S."/>
            <person name="Han J."/>
            <person name="Lapidus A."/>
            <person name="Bruce D."/>
            <person name="Goodwin L."/>
            <person name="Pitluck S."/>
            <person name="Peters L."/>
            <person name="Kyrpides N."/>
            <person name="Mavromatis K."/>
            <person name="Ivanova N."/>
            <person name="Ovchinnikova G."/>
            <person name="Pagani I."/>
            <person name="Daligault H."/>
            <person name="Detter J.C."/>
            <person name="Han C."/>
            <person name="Land M."/>
            <person name="Hauser L."/>
            <person name="Markowitz V."/>
            <person name="Cheng J.-F."/>
            <person name="Hugenholtz P."/>
            <person name="Woyke T."/>
            <person name="Wu D."/>
            <person name="Verbarg S."/>
            <person name="Frueling A."/>
            <person name="Brambilla E."/>
            <person name="Klenk H.-P."/>
            <person name="Eisen J.A."/>
        </authorList>
    </citation>
    <scope>NUCLEOTIDE SEQUENCE</scope>
    <source>
        <strain>DSM 1100</strain>
    </source>
</reference>
<dbReference type="STRING" id="760192.Halhy_2407"/>
<evidence type="ECO:0000313" key="1">
    <source>
        <dbReference type="EMBL" id="AEE50282.1"/>
    </source>
</evidence>
<evidence type="ECO:0000313" key="2">
    <source>
        <dbReference type="Proteomes" id="UP000008461"/>
    </source>
</evidence>
<reference evidence="1 2" key="1">
    <citation type="journal article" date="2011" name="Stand. Genomic Sci.">
        <title>Complete genome sequence of Haliscomenobacter hydrossis type strain (O).</title>
        <authorList>
            <consortium name="US DOE Joint Genome Institute (JGI-PGF)"/>
            <person name="Daligault H."/>
            <person name="Lapidus A."/>
            <person name="Zeytun A."/>
            <person name="Nolan M."/>
            <person name="Lucas S."/>
            <person name="Del Rio T.G."/>
            <person name="Tice H."/>
            <person name="Cheng J.F."/>
            <person name="Tapia R."/>
            <person name="Han C."/>
            <person name="Goodwin L."/>
            <person name="Pitluck S."/>
            <person name="Liolios K."/>
            <person name="Pagani I."/>
            <person name="Ivanova N."/>
            <person name="Huntemann M."/>
            <person name="Mavromatis K."/>
            <person name="Mikhailova N."/>
            <person name="Pati A."/>
            <person name="Chen A."/>
            <person name="Palaniappan K."/>
            <person name="Land M."/>
            <person name="Hauser L."/>
            <person name="Brambilla E.M."/>
            <person name="Rohde M."/>
            <person name="Verbarg S."/>
            <person name="Goker M."/>
            <person name="Bristow J."/>
            <person name="Eisen J.A."/>
            <person name="Markowitz V."/>
            <person name="Hugenholtz P."/>
            <person name="Kyrpides N.C."/>
            <person name="Klenk H.P."/>
            <person name="Woyke T."/>
        </authorList>
    </citation>
    <scope>NUCLEOTIDE SEQUENCE [LARGE SCALE GENOMIC DNA]</scope>
    <source>
        <strain evidence="2">ATCC 27775 / DSM 1100 / LMG 10767 / O</strain>
    </source>
</reference>
<organism evidence="1 2">
    <name type="scientific">Haliscomenobacter hydrossis (strain ATCC 27775 / DSM 1100 / LMG 10767 / O)</name>
    <dbReference type="NCBI Taxonomy" id="760192"/>
    <lineage>
        <taxon>Bacteria</taxon>
        <taxon>Pseudomonadati</taxon>
        <taxon>Bacteroidota</taxon>
        <taxon>Saprospiria</taxon>
        <taxon>Saprospirales</taxon>
        <taxon>Haliscomenobacteraceae</taxon>
        <taxon>Haliscomenobacter</taxon>
    </lineage>
</organism>
<protein>
    <submittedName>
        <fullName evidence="1">Uncharacterized conserved protein UCP033563</fullName>
    </submittedName>
</protein>
<dbReference type="RefSeq" id="WP_013764831.1">
    <property type="nucleotide sequence ID" value="NC_015510.1"/>
</dbReference>
<accession>F4KWD2</accession>
<dbReference type="InterPro" id="IPR008323">
    <property type="entry name" value="UCP033563"/>
</dbReference>
<dbReference type="PANTHER" id="PTHR36454:SF1">
    <property type="entry name" value="DUF1015 DOMAIN-CONTAINING PROTEIN"/>
    <property type="match status" value="1"/>
</dbReference>
<dbReference type="KEGG" id="hhy:Halhy_2407"/>
<dbReference type="eggNOG" id="COG4198">
    <property type="taxonomic scope" value="Bacteria"/>
</dbReference>
<dbReference type="Proteomes" id="UP000008461">
    <property type="component" value="Chromosome"/>
</dbReference>
<gene>
    <name evidence="1" type="ordered locus">Halhy_2407</name>
</gene>
<dbReference type="AlphaFoldDB" id="F4KWD2"/>
<dbReference type="HOGENOM" id="CLU_031277_0_0_10"/>
<sequence>MQVNPFRALLPTLEKIGATDSFFAAVKEDFPQFMQQGFFESRPNAAIYICAIQTPVHNALGIIASAHVQDYLEGAIKRHENTIPAKEAVQIQLWKEQQAMVKPVLLAYPSVAAIEGWMQKMMTQKQAQLTIPFPDEGQTYQVWEISDPTELQYIQELFAAFVPRAYIADGHHRCSSSALLYEQTLPRGNADPYFLAAFFPSTQLYIQAYHRLLDEVELPVEDLLQQLEVFFLIEALEQPEAPRHKFELCFLVENKAFRLNWRPELLERYRWEKAILDTQLFNEVILPNVFGIVDARQSTRLTYLEGVKGMARLHHEQQNKAQRVAFALYPVDLQEMMILADHNQSLPPKSTWFEPRMKNGVVVKAFNLFST</sequence>
<name>F4KWD2_HALH1</name>
<dbReference type="EMBL" id="CP002691">
    <property type="protein sequence ID" value="AEE50282.1"/>
    <property type="molecule type" value="Genomic_DNA"/>
</dbReference>